<evidence type="ECO:0000313" key="2">
    <source>
        <dbReference type="Proteomes" id="UP001148662"/>
    </source>
</evidence>
<proteinExistence type="predicted"/>
<sequence>MLTSKYILPGCRRTLLIRYTSLRAIVRGMLSTSPPSVTATFITAAQRRLLQTNAALPPPADALFTRKPETGKVVPTAELRAVLTRARTLYGSGLGFASLRVLAQPVRATTVFVWEDGSDMEAVLAEIDADISQALQSSREEIDGGRVVDIASARAAISDLKSAVRESKLAVENWGGVYPFERAEATLEFWKL</sequence>
<organism evidence="1 2">
    <name type="scientific">Phlebia brevispora</name>
    <dbReference type="NCBI Taxonomy" id="194682"/>
    <lineage>
        <taxon>Eukaryota</taxon>
        <taxon>Fungi</taxon>
        <taxon>Dikarya</taxon>
        <taxon>Basidiomycota</taxon>
        <taxon>Agaricomycotina</taxon>
        <taxon>Agaricomycetes</taxon>
        <taxon>Polyporales</taxon>
        <taxon>Meruliaceae</taxon>
        <taxon>Phlebia</taxon>
    </lineage>
</organism>
<gene>
    <name evidence="1" type="ORF">NM688_g3473</name>
</gene>
<dbReference type="Proteomes" id="UP001148662">
    <property type="component" value="Unassembled WGS sequence"/>
</dbReference>
<dbReference type="EMBL" id="JANHOG010000509">
    <property type="protein sequence ID" value="KAJ3553697.1"/>
    <property type="molecule type" value="Genomic_DNA"/>
</dbReference>
<accession>A0ACC1T5U2</accession>
<protein>
    <submittedName>
        <fullName evidence="1">Uncharacterized protein</fullName>
    </submittedName>
</protein>
<name>A0ACC1T5U2_9APHY</name>
<reference evidence="1" key="1">
    <citation type="submission" date="2022-07" db="EMBL/GenBank/DDBJ databases">
        <title>Genome Sequence of Phlebia brevispora.</title>
        <authorList>
            <person name="Buettner E."/>
        </authorList>
    </citation>
    <scope>NUCLEOTIDE SEQUENCE</scope>
    <source>
        <strain evidence="1">MPL23</strain>
    </source>
</reference>
<comment type="caution">
    <text evidence="1">The sequence shown here is derived from an EMBL/GenBank/DDBJ whole genome shotgun (WGS) entry which is preliminary data.</text>
</comment>
<evidence type="ECO:0000313" key="1">
    <source>
        <dbReference type="EMBL" id="KAJ3553697.1"/>
    </source>
</evidence>
<keyword evidence="2" id="KW-1185">Reference proteome</keyword>